<dbReference type="GeneID" id="28965478"/>
<dbReference type="VEuPathDB" id="FungiDB:I303_01779"/>
<reference evidence="2" key="1">
    <citation type="submission" date="2013-07" db="EMBL/GenBank/DDBJ databases">
        <title>The Genome Sequence of Cryptococcus dejecticola CBS10117.</title>
        <authorList>
            <consortium name="The Broad Institute Genome Sequencing Platform"/>
            <person name="Cuomo C."/>
            <person name="Litvintseva A."/>
            <person name="Chen Y."/>
            <person name="Heitman J."/>
            <person name="Sun S."/>
            <person name="Springer D."/>
            <person name="Dromer F."/>
            <person name="Young S.K."/>
            <person name="Zeng Q."/>
            <person name="Gargeya S."/>
            <person name="Fitzgerald M."/>
            <person name="Abouelleil A."/>
            <person name="Alvarado L."/>
            <person name="Berlin A.M."/>
            <person name="Chapman S.B."/>
            <person name="Dewar J."/>
            <person name="Goldberg J."/>
            <person name="Griggs A."/>
            <person name="Gujja S."/>
            <person name="Hansen M."/>
            <person name="Howarth C."/>
            <person name="Imamovic A."/>
            <person name="Larimer J."/>
            <person name="McCowan C."/>
            <person name="Murphy C."/>
            <person name="Pearson M."/>
            <person name="Priest M."/>
            <person name="Roberts A."/>
            <person name="Saif S."/>
            <person name="Shea T."/>
            <person name="Sykes S."/>
            <person name="Wortman J."/>
            <person name="Nusbaum C."/>
            <person name="Birren B."/>
        </authorList>
    </citation>
    <scope>NUCLEOTIDE SEQUENCE [LARGE SCALE GENOMIC DNA]</scope>
    <source>
        <strain evidence="2">CBS 10117</strain>
    </source>
</reference>
<accession>A0A1A6ABX6</accession>
<dbReference type="KEGG" id="kdj:28965478"/>
<dbReference type="Proteomes" id="UP000078595">
    <property type="component" value="Chromosome 2"/>
</dbReference>
<dbReference type="RefSeq" id="XP_018265413.1">
    <property type="nucleotide sequence ID" value="XM_018405132.1"/>
</dbReference>
<evidence type="ECO:0000313" key="4">
    <source>
        <dbReference type="Proteomes" id="UP000078595"/>
    </source>
</evidence>
<evidence type="ECO:0000256" key="1">
    <source>
        <dbReference type="SAM" id="MobiDB-lite"/>
    </source>
</evidence>
<evidence type="ECO:0000313" key="3">
    <source>
        <dbReference type="EMBL" id="WWC59524.1"/>
    </source>
</evidence>
<dbReference type="AlphaFoldDB" id="A0A1A6ABX6"/>
<proteinExistence type="predicted"/>
<dbReference type="EMBL" id="KI894028">
    <property type="protein sequence ID" value="OBR87571.1"/>
    <property type="molecule type" value="Genomic_DNA"/>
</dbReference>
<sequence length="137" mass="15285">MASDPSKTQTSTNSQTTQSQDQDQSRSSDPSSSASRTTSTRLQDMVDEYLSGSYSDEDDPLSDDDTSQRIRDDLNTNHAQQMTGSSFDPEPEIGRERIEQRRKSENSKFCSNGAKSIQTLTSIPEEEDGIDTMFSRK</sequence>
<feature type="compositionally biased region" description="Basic and acidic residues" evidence="1">
    <location>
        <begin position="66"/>
        <end position="75"/>
    </location>
</feature>
<keyword evidence="4" id="KW-1185">Reference proteome</keyword>
<reference evidence="3" key="3">
    <citation type="submission" date="2024-02" db="EMBL/GenBank/DDBJ databases">
        <title>Comparative genomics of Cryptococcus and Kwoniella reveals pathogenesis evolution and contrasting modes of karyotype evolution via chromosome fusion or intercentromeric recombination.</title>
        <authorList>
            <person name="Coelho M.A."/>
            <person name="David-Palma M."/>
            <person name="Shea T."/>
            <person name="Bowers K."/>
            <person name="McGinley-Smith S."/>
            <person name="Mohammad A.W."/>
            <person name="Gnirke A."/>
            <person name="Yurkov A.M."/>
            <person name="Nowrousian M."/>
            <person name="Sun S."/>
            <person name="Cuomo C.A."/>
            <person name="Heitman J."/>
        </authorList>
    </citation>
    <scope>NUCLEOTIDE SEQUENCE</scope>
    <source>
        <strain evidence="3">CBS 10117</strain>
    </source>
</reference>
<protein>
    <submittedName>
        <fullName evidence="2">Uncharacterized protein</fullName>
    </submittedName>
</protein>
<organism evidence="2">
    <name type="scientific">Kwoniella dejecticola CBS 10117</name>
    <dbReference type="NCBI Taxonomy" id="1296121"/>
    <lineage>
        <taxon>Eukaryota</taxon>
        <taxon>Fungi</taxon>
        <taxon>Dikarya</taxon>
        <taxon>Basidiomycota</taxon>
        <taxon>Agaricomycotina</taxon>
        <taxon>Tremellomycetes</taxon>
        <taxon>Tremellales</taxon>
        <taxon>Cryptococcaceae</taxon>
        <taxon>Kwoniella</taxon>
    </lineage>
</organism>
<feature type="compositionally biased region" description="Acidic residues" evidence="1">
    <location>
        <begin position="55"/>
        <end position="65"/>
    </location>
</feature>
<feature type="compositionally biased region" description="Low complexity" evidence="1">
    <location>
        <begin position="1"/>
        <end position="41"/>
    </location>
</feature>
<evidence type="ECO:0000313" key="2">
    <source>
        <dbReference type="EMBL" id="OBR87571.1"/>
    </source>
</evidence>
<feature type="region of interest" description="Disordered" evidence="1">
    <location>
        <begin position="1"/>
        <end position="93"/>
    </location>
</feature>
<dbReference type="EMBL" id="CP144531">
    <property type="protein sequence ID" value="WWC59524.1"/>
    <property type="molecule type" value="Genomic_DNA"/>
</dbReference>
<reference evidence="3" key="2">
    <citation type="submission" date="2013-07" db="EMBL/GenBank/DDBJ databases">
        <authorList>
            <consortium name="The Broad Institute Genome Sequencing Platform"/>
            <person name="Cuomo C."/>
            <person name="Litvintseva A."/>
            <person name="Chen Y."/>
            <person name="Heitman J."/>
            <person name="Sun S."/>
            <person name="Springer D."/>
            <person name="Dromer F."/>
            <person name="Young S.K."/>
            <person name="Zeng Q."/>
            <person name="Gargeya S."/>
            <person name="Fitzgerald M."/>
            <person name="Abouelleil A."/>
            <person name="Alvarado L."/>
            <person name="Berlin A.M."/>
            <person name="Chapman S.B."/>
            <person name="Dewar J."/>
            <person name="Goldberg J."/>
            <person name="Griggs A."/>
            <person name="Gujja S."/>
            <person name="Hansen M."/>
            <person name="Howarth C."/>
            <person name="Imamovic A."/>
            <person name="Larimer J."/>
            <person name="McCowan C."/>
            <person name="Murphy C."/>
            <person name="Pearson M."/>
            <person name="Priest M."/>
            <person name="Roberts A."/>
            <person name="Saif S."/>
            <person name="Shea T."/>
            <person name="Sykes S."/>
            <person name="Wortman J."/>
            <person name="Nusbaum C."/>
            <person name="Birren B."/>
        </authorList>
    </citation>
    <scope>NUCLEOTIDE SEQUENCE</scope>
    <source>
        <strain evidence="3">CBS 10117</strain>
    </source>
</reference>
<name>A0A1A6ABX6_9TREE</name>
<feature type="compositionally biased region" description="Polar residues" evidence="1">
    <location>
        <begin position="76"/>
        <end position="86"/>
    </location>
</feature>
<gene>
    <name evidence="2" type="ORF">I303_01779</name>
    <name evidence="3" type="ORF">I303_102080</name>
</gene>